<dbReference type="SUPFAM" id="SSF47413">
    <property type="entry name" value="lambda repressor-like DNA-binding domains"/>
    <property type="match status" value="1"/>
</dbReference>
<dbReference type="Gene3D" id="2.60.120.10">
    <property type="entry name" value="Jelly Rolls"/>
    <property type="match status" value="1"/>
</dbReference>
<evidence type="ECO:0000256" key="2">
    <source>
        <dbReference type="SAM" id="MobiDB-lite"/>
    </source>
</evidence>
<dbReference type="RefSeq" id="WP_338599382.1">
    <property type="nucleotide sequence ID" value="NZ_AP028679.1"/>
</dbReference>
<feature type="compositionally biased region" description="Basic and acidic residues" evidence="2">
    <location>
        <begin position="1"/>
        <end position="12"/>
    </location>
</feature>
<evidence type="ECO:0000313" key="5">
    <source>
        <dbReference type="Proteomes" id="UP001366166"/>
    </source>
</evidence>
<name>A0AAU9EEM4_9BACT</name>
<dbReference type="InterPro" id="IPR001387">
    <property type="entry name" value="Cro/C1-type_HTH"/>
</dbReference>
<dbReference type="AlphaFoldDB" id="A0AAU9EEM4"/>
<dbReference type="SUPFAM" id="SSF51182">
    <property type="entry name" value="RmlC-like cupins"/>
    <property type="match status" value="1"/>
</dbReference>
<dbReference type="PROSITE" id="PS50943">
    <property type="entry name" value="HTH_CROC1"/>
    <property type="match status" value="1"/>
</dbReference>
<keyword evidence="5" id="KW-1185">Reference proteome</keyword>
<sequence>MAREDKNGHHELMSQMQGMDHSNSREDDFLAGVDAVAASQEAPADPALPVGQRIRQSRESKGLSLEDLAQRTGLPEAMLAEVENESASPPLGVLVKLGKALDMRWGSLISGGGDRSYTVTRSTERQRMSRQASQKGTSYGYTYETLAPHKTNRSMEPFIVTLQPSGGEAPPSAHDGQEFIYVLDGVMEALVDDALEILGTGDSIYYDSTVPHLLRPHGDQPVQILAVIYSQEK</sequence>
<dbReference type="SMART" id="SM00530">
    <property type="entry name" value="HTH_XRE"/>
    <property type="match status" value="1"/>
</dbReference>
<dbReference type="KEGG" id="dmp:FAK_23060"/>
<dbReference type="InterPro" id="IPR010982">
    <property type="entry name" value="Lambda_DNA-bd_dom_sf"/>
</dbReference>
<dbReference type="InterPro" id="IPR011051">
    <property type="entry name" value="RmlC_Cupin_sf"/>
</dbReference>
<dbReference type="GO" id="GO:0003700">
    <property type="term" value="F:DNA-binding transcription factor activity"/>
    <property type="evidence" value="ECO:0007669"/>
    <property type="project" value="TreeGrafter"/>
</dbReference>
<feature type="region of interest" description="Disordered" evidence="2">
    <location>
        <begin position="116"/>
        <end position="135"/>
    </location>
</feature>
<dbReference type="Proteomes" id="UP001366166">
    <property type="component" value="Chromosome"/>
</dbReference>
<organism evidence="4 5">
    <name type="scientific">Desulfoferula mesophila</name>
    <dbReference type="NCBI Taxonomy" id="3058419"/>
    <lineage>
        <taxon>Bacteria</taxon>
        <taxon>Pseudomonadati</taxon>
        <taxon>Thermodesulfobacteriota</taxon>
        <taxon>Desulfarculia</taxon>
        <taxon>Desulfarculales</taxon>
        <taxon>Desulfarculaceae</taxon>
        <taxon>Desulfoferula</taxon>
    </lineage>
</organism>
<evidence type="ECO:0000313" key="4">
    <source>
        <dbReference type="EMBL" id="BEQ15240.1"/>
    </source>
</evidence>
<feature type="region of interest" description="Disordered" evidence="2">
    <location>
        <begin position="1"/>
        <end position="62"/>
    </location>
</feature>
<dbReference type="GO" id="GO:0003677">
    <property type="term" value="F:DNA binding"/>
    <property type="evidence" value="ECO:0007669"/>
    <property type="project" value="UniProtKB-KW"/>
</dbReference>
<proteinExistence type="predicted"/>
<dbReference type="CDD" id="cd02209">
    <property type="entry name" value="cupin_XRE_C"/>
    <property type="match status" value="1"/>
</dbReference>
<feature type="domain" description="HTH cro/C1-type" evidence="3">
    <location>
        <begin position="54"/>
        <end position="108"/>
    </location>
</feature>
<dbReference type="PANTHER" id="PTHR46797:SF19">
    <property type="entry name" value="BLL2473 PROTEIN"/>
    <property type="match status" value="1"/>
</dbReference>
<dbReference type="InterPro" id="IPR050807">
    <property type="entry name" value="TransReg_Diox_bact_type"/>
</dbReference>
<dbReference type="InterPro" id="IPR014710">
    <property type="entry name" value="RmlC-like_jellyroll"/>
</dbReference>
<evidence type="ECO:0000259" key="3">
    <source>
        <dbReference type="PROSITE" id="PS50943"/>
    </source>
</evidence>
<dbReference type="Gene3D" id="1.10.260.40">
    <property type="entry name" value="lambda repressor-like DNA-binding domains"/>
    <property type="match status" value="1"/>
</dbReference>
<accession>A0AAU9EEM4</accession>
<keyword evidence="1" id="KW-0238">DNA-binding</keyword>
<dbReference type="Pfam" id="PF01381">
    <property type="entry name" value="HTH_3"/>
    <property type="match status" value="1"/>
</dbReference>
<gene>
    <name evidence="4" type="ORF">FAK_23060</name>
</gene>
<dbReference type="Pfam" id="PF07883">
    <property type="entry name" value="Cupin_2"/>
    <property type="match status" value="1"/>
</dbReference>
<dbReference type="GO" id="GO:0005829">
    <property type="term" value="C:cytosol"/>
    <property type="evidence" value="ECO:0007669"/>
    <property type="project" value="TreeGrafter"/>
</dbReference>
<protein>
    <submittedName>
        <fullName evidence="4">Transcriptional regulator</fullName>
    </submittedName>
</protein>
<dbReference type="CDD" id="cd00093">
    <property type="entry name" value="HTH_XRE"/>
    <property type="match status" value="1"/>
</dbReference>
<dbReference type="InterPro" id="IPR013096">
    <property type="entry name" value="Cupin_2"/>
</dbReference>
<dbReference type="PANTHER" id="PTHR46797">
    <property type="entry name" value="HTH-TYPE TRANSCRIPTIONAL REGULATOR"/>
    <property type="match status" value="1"/>
</dbReference>
<dbReference type="EMBL" id="AP028679">
    <property type="protein sequence ID" value="BEQ15240.1"/>
    <property type="molecule type" value="Genomic_DNA"/>
</dbReference>
<reference evidence="5" key="1">
    <citation type="journal article" date="2023" name="Arch. Microbiol.">
        <title>Desulfoferula mesophilus gen. nov. sp. nov., a mesophilic sulfate-reducing bacterium isolated from a brackish lake sediment.</title>
        <authorList>
            <person name="Watanabe T."/>
            <person name="Yabe T."/>
            <person name="Tsuji J.M."/>
            <person name="Fukui M."/>
        </authorList>
    </citation>
    <scope>NUCLEOTIDE SEQUENCE [LARGE SCALE GENOMIC DNA]</scope>
    <source>
        <strain evidence="5">12FAK</strain>
    </source>
</reference>
<evidence type="ECO:0000256" key="1">
    <source>
        <dbReference type="ARBA" id="ARBA00023125"/>
    </source>
</evidence>